<dbReference type="EMBL" id="AP001072">
    <property type="protein sequence ID" value="BAD81153.1"/>
    <property type="molecule type" value="Genomic_DNA"/>
</dbReference>
<protein>
    <submittedName>
        <fullName evidence="2">Uncharacterized protein P0025D05.16</fullName>
    </submittedName>
</protein>
<reference evidence="2" key="1">
    <citation type="journal article" date="2002" name="Nature">
        <title>The genome sequence and structure of rice chromosome 1.</title>
        <authorList>
            <person name="Sasaki T."/>
            <person name="Matsumoto T."/>
            <person name="Yamamoto K."/>
            <person name="Sakata K."/>
            <person name="Baba T."/>
            <person name="Katayose Y."/>
            <person name="Wu J."/>
            <person name="Niimura Y."/>
            <person name="Cheng Z."/>
            <person name="Nagamura Y."/>
            <person name="Antonio B.A."/>
            <person name="Kanamori H."/>
            <person name="Hosokawa S."/>
            <person name="Masukawa M."/>
            <person name="Arikawa K."/>
            <person name="Chiden Y."/>
            <person name="Hayashi M."/>
            <person name="Okamoto M."/>
            <person name="Ando T."/>
            <person name="Aoki H."/>
            <person name="Arita K."/>
            <person name="Hamada M."/>
            <person name="Harada C."/>
            <person name="Hijishita S."/>
            <person name="Honda M."/>
            <person name="Ichikawa Y."/>
            <person name="Idonuma A."/>
            <person name="Iijima M."/>
            <person name="Ikeda M."/>
            <person name="Ikeno M."/>
            <person name="Itoh S."/>
            <person name="Itoh T."/>
            <person name="Itoh Y."/>
            <person name="Itoh Y."/>
            <person name="Iwabuchi A."/>
            <person name="Kamiya K."/>
            <person name="Karasawa W."/>
            <person name="Katagiri S."/>
            <person name="Kikuta A."/>
            <person name="Kobayashi N."/>
            <person name="Kono I."/>
            <person name="Machita K."/>
            <person name="Maehara T."/>
            <person name="Mizuno H."/>
            <person name="Mizubayashi T."/>
            <person name="Mukai Y."/>
            <person name="Nagasaki H."/>
            <person name="Nakashima M."/>
            <person name="Nakama Y."/>
            <person name="Nakamichi Y."/>
            <person name="Nakamura M."/>
            <person name="Namiki N."/>
            <person name="Negishi M."/>
            <person name="Ohta I."/>
            <person name="Ono N."/>
            <person name="Saji S."/>
            <person name="Sakai K."/>
            <person name="Shibata M."/>
            <person name="Shimokawa T."/>
            <person name="Shomura A."/>
            <person name="Song J."/>
            <person name="Takazaki Y."/>
            <person name="Terasawa K."/>
            <person name="Tsuji K."/>
            <person name="Waki K."/>
            <person name="Yamagata H."/>
            <person name="Yamane H."/>
            <person name="Yoshiki S."/>
            <person name="Yoshihara R."/>
            <person name="Yukawa K."/>
            <person name="Zhong H."/>
            <person name="Iwama H."/>
            <person name="Endo T."/>
            <person name="Ito H."/>
            <person name="Hahn J.H."/>
            <person name="Kim H.I."/>
            <person name="Eun M.Y."/>
            <person name="Yano M."/>
            <person name="Jiang J."/>
            <person name="Gojobori T."/>
        </authorList>
    </citation>
    <scope>NUCLEOTIDE SEQUENCE [LARGE SCALE GENOMIC DNA]</scope>
</reference>
<evidence type="ECO:0000313" key="2">
    <source>
        <dbReference type="EMBL" id="BAD81153.1"/>
    </source>
</evidence>
<evidence type="ECO:0000256" key="1">
    <source>
        <dbReference type="SAM" id="MobiDB-lite"/>
    </source>
</evidence>
<name>Q5NBK0_ORYSJ</name>
<sequence length="167" mass="19542">MESGRQWRRRMEDDRTTPTTREGPANTGRHEGGRAKERLKDVDLLGWSSSWWRLGFGVILVKRMIRVLGIDDGKPHITIEVDEINDTDKIVVVVFDEISRRLDFVYSSFISYGGFLRRTREQSVYVKDRPMRVIKSPVVEFLLYSVKKINLLKETYLEVTEFKEDTA</sequence>
<feature type="region of interest" description="Disordered" evidence="1">
    <location>
        <begin position="1"/>
        <end position="34"/>
    </location>
</feature>
<dbReference type="AlphaFoldDB" id="Q5NBK0"/>
<accession>Q5NBK0</accession>
<dbReference type="Proteomes" id="UP000817658">
    <property type="component" value="Chromosome 1"/>
</dbReference>
<proteinExistence type="predicted"/>
<organism evidence="2">
    <name type="scientific">Oryza sativa subsp. japonica</name>
    <name type="common">Rice</name>
    <dbReference type="NCBI Taxonomy" id="39947"/>
    <lineage>
        <taxon>Eukaryota</taxon>
        <taxon>Viridiplantae</taxon>
        <taxon>Streptophyta</taxon>
        <taxon>Embryophyta</taxon>
        <taxon>Tracheophyta</taxon>
        <taxon>Spermatophyta</taxon>
        <taxon>Magnoliopsida</taxon>
        <taxon>Liliopsida</taxon>
        <taxon>Poales</taxon>
        <taxon>Poaceae</taxon>
        <taxon>BOP clade</taxon>
        <taxon>Oryzoideae</taxon>
        <taxon>Oryzeae</taxon>
        <taxon>Oryzinae</taxon>
        <taxon>Oryza</taxon>
        <taxon>Oryza sativa</taxon>
    </lineage>
</organism>
<gene>
    <name evidence="2" type="primary">P0025D05.16</name>
</gene>